<protein>
    <submittedName>
        <fullName evidence="2">HNH endonuclease</fullName>
    </submittedName>
</protein>
<dbReference type="AlphaFoldDB" id="A0A4Y8GMB4"/>
<reference evidence="2 3" key="1">
    <citation type="submission" date="2019-06" db="EMBL/GenBank/DDBJ databases">
        <title>The presence and diversity of blaCTX-M among Escherichia coli from urban wastewater and feedlot cattle, in Alberta, Canada.</title>
        <authorList>
            <person name="Cormier A.C."/>
            <person name="Chalmer G."/>
            <person name="Cook S.R."/>
            <person name="Zaheer R."/>
            <person name="Hannon S.J."/>
            <person name="Booker C.W."/>
            <person name="Read R."/>
            <person name="Gow S.P."/>
            <person name="Mcallister T.A."/>
            <person name="Boerlin P."/>
        </authorList>
    </citation>
    <scope>NUCLEOTIDE SEQUENCE [LARGE SCALE GENOMIC DNA]</scope>
    <source>
        <strain evidence="2 3">347</strain>
    </source>
</reference>
<dbReference type="Pfam" id="PF14279">
    <property type="entry name" value="HNH_5"/>
    <property type="match status" value="1"/>
</dbReference>
<dbReference type="GO" id="GO:0004519">
    <property type="term" value="F:endonuclease activity"/>
    <property type="evidence" value="ECO:0007669"/>
    <property type="project" value="UniProtKB-KW"/>
</dbReference>
<evidence type="ECO:0000313" key="3">
    <source>
        <dbReference type="Proteomes" id="UP000324120"/>
    </source>
</evidence>
<evidence type="ECO:0000313" key="2">
    <source>
        <dbReference type="EMBL" id="TZE42614.1"/>
    </source>
</evidence>
<feature type="domain" description="HNH endonuclease 5" evidence="1">
    <location>
        <begin position="7"/>
        <end position="62"/>
    </location>
</feature>
<dbReference type="EMBL" id="VHKY01000032">
    <property type="protein sequence ID" value="TZE42614.1"/>
    <property type="molecule type" value="Genomic_DNA"/>
</dbReference>
<dbReference type="RefSeq" id="WP_097421207.1">
    <property type="nucleotide sequence ID" value="NZ_BFOY01000142.1"/>
</dbReference>
<gene>
    <name evidence="2" type="ORF">FKO60_23775</name>
</gene>
<comment type="caution">
    <text evidence="2">The sequence shown here is derived from an EMBL/GenBank/DDBJ whole genome shotgun (WGS) entry which is preliminary data.</text>
</comment>
<keyword evidence="2" id="KW-0540">Nuclease</keyword>
<accession>A0A4Y8GMB4</accession>
<name>A0A4Y8GMB4_ECOLX</name>
<keyword evidence="2" id="KW-0255">Endonuclease</keyword>
<dbReference type="InterPro" id="IPR029471">
    <property type="entry name" value="HNH_5"/>
</dbReference>
<evidence type="ECO:0000259" key="1">
    <source>
        <dbReference type="Pfam" id="PF14279"/>
    </source>
</evidence>
<keyword evidence="2" id="KW-0378">Hydrolase</keyword>
<proteinExistence type="predicted"/>
<sequence>MKKSIECLYCGNEKNIDEMSLEHAIPQFMGGAYAPEKFKLSNVCIKCNNILGLYVDAGYAKSWMVSMGLAESARKYMTSYQSNGLPLRCLGRVEIDGVIKPDDYIIEYWIGPSGESIFWVRFDDLRMETFMGGNPTDKRNKKSVAYYFPVNTTSENQIFGMRSFHQGMGKKNKVRKVLCAQVADENGVILDPKYFGFTTPEESDIVNERLLFNAINSGDFLRLSFKLHTGFDKRFISKLGLGVGYSIFKEQMNDRLKLFQRGIWPKQDDSEVGISGSSTLNMLKGDEIASFPGYPGAISICIINDSRVWMMCVTIDEQLPFVIELCDGSAIAEGINREEGYQLLLFPYLQKCIETSFPEVIAHRHGYVLNPLLTEIDAIRDAATKFGFKLKMKID</sequence>
<organism evidence="2 3">
    <name type="scientific">Escherichia coli</name>
    <dbReference type="NCBI Taxonomy" id="562"/>
    <lineage>
        <taxon>Bacteria</taxon>
        <taxon>Pseudomonadati</taxon>
        <taxon>Pseudomonadota</taxon>
        <taxon>Gammaproteobacteria</taxon>
        <taxon>Enterobacterales</taxon>
        <taxon>Enterobacteriaceae</taxon>
        <taxon>Escherichia</taxon>
    </lineage>
</organism>
<dbReference type="Proteomes" id="UP000324120">
    <property type="component" value="Unassembled WGS sequence"/>
</dbReference>